<dbReference type="Gene3D" id="3.20.20.70">
    <property type="entry name" value="Aldolase class I"/>
    <property type="match status" value="1"/>
</dbReference>
<dbReference type="InterPro" id="IPR013785">
    <property type="entry name" value="Aldolase_TIM"/>
</dbReference>
<keyword evidence="6 9" id="KW-0822">Tryptophan biosynthesis</keyword>
<evidence type="ECO:0000256" key="7">
    <source>
        <dbReference type="ARBA" id="ARBA00023141"/>
    </source>
</evidence>
<feature type="domain" description="N-(5'phosphoribosyl) anthranilate isomerase (PRAI)" evidence="10">
    <location>
        <begin position="120"/>
        <end position="237"/>
    </location>
</feature>
<evidence type="ECO:0000256" key="9">
    <source>
        <dbReference type="HAMAP-Rule" id="MF_00135"/>
    </source>
</evidence>
<evidence type="ECO:0000256" key="5">
    <source>
        <dbReference type="ARBA" id="ARBA00022605"/>
    </source>
</evidence>
<evidence type="ECO:0000256" key="3">
    <source>
        <dbReference type="ARBA" id="ARBA00012572"/>
    </source>
</evidence>
<keyword evidence="7 9" id="KW-0057">Aromatic amino acid biosynthesis</keyword>
<dbReference type="InterPro" id="IPR044643">
    <property type="entry name" value="TrpF_fam"/>
</dbReference>
<dbReference type="EC" id="5.3.1.24" evidence="3 9"/>
<comment type="similarity">
    <text evidence="9">Belongs to the TrpF family.</text>
</comment>
<gene>
    <name evidence="9" type="primary">trpF</name>
    <name evidence="11" type="ORF">SAMN04488096_101217</name>
</gene>
<evidence type="ECO:0000256" key="6">
    <source>
        <dbReference type="ARBA" id="ARBA00022822"/>
    </source>
</evidence>
<dbReference type="EMBL" id="FQYY01000001">
    <property type="protein sequence ID" value="SHI34557.1"/>
    <property type="molecule type" value="Genomic_DNA"/>
</dbReference>
<dbReference type="HAMAP" id="MF_00135">
    <property type="entry name" value="PRAI"/>
    <property type="match status" value="1"/>
</dbReference>
<organism evidence="11 12">
    <name type="scientific">Mesonia phycicola</name>
    <dbReference type="NCBI Taxonomy" id="579105"/>
    <lineage>
        <taxon>Bacteria</taxon>
        <taxon>Pseudomonadati</taxon>
        <taxon>Bacteroidota</taxon>
        <taxon>Flavobacteriia</taxon>
        <taxon>Flavobacteriales</taxon>
        <taxon>Flavobacteriaceae</taxon>
        <taxon>Mesonia</taxon>
    </lineage>
</organism>
<keyword evidence="12" id="KW-1185">Reference proteome</keyword>
<keyword evidence="5 9" id="KW-0028">Amino-acid biosynthesis</keyword>
<feature type="domain" description="N-(5'phosphoribosyl) anthranilate isomerase (PRAI)" evidence="10">
    <location>
        <begin position="5"/>
        <end position="85"/>
    </location>
</feature>
<evidence type="ECO:0000313" key="11">
    <source>
        <dbReference type="EMBL" id="SHI34557.1"/>
    </source>
</evidence>
<keyword evidence="8 9" id="KW-0413">Isomerase</keyword>
<proteinExistence type="inferred from homology"/>
<dbReference type="InterPro" id="IPR001240">
    <property type="entry name" value="PRAI_dom"/>
</dbReference>
<dbReference type="SUPFAM" id="SSF51366">
    <property type="entry name" value="Ribulose-phoshate binding barrel"/>
    <property type="match status" value="2"/>
</dbReference>
<evidence type="ECO:0000256" key="2">
    <source>
        <dbReference type="ARBA" id="ARBA00004664"/>
    </source>
</evidence>
<comment type="pathway">
    <text evidence="2 9">Amino-acid biosynthesis; L-tryptophan biosynthesis; L-tryptophan from chorismate: step 3/5.</text>
</comment>
<name>A0A1M6ADT2_9FLAO</name>
<comment type="catalytic activity">
    <reaction evidence="1 9">
        <text>N-(5-phospho-beta-D-ribosyl)anthranilate = 1-(2-carboxyphenylamino)-1-deoxy-D-ribulose 5-phosphate</text>
        <dbReference type="Rhea" id="RHEA:21540"/>
        <dbReference type="ChEBI" id="CHEBI:18277"/>
        <dbReference type="ChEBI" id="CHEBI:58613"/>
        <dbReference type="EC" id="5.3.1.24"/>
    </reaction>
</comment>
<dbReference type="UniPathway" id="UPA00035">
    <property type="reaction ID" value="UER00042"/>
</dbReference>
<dbReference type="STRING" id="579105.SAMN04488096_101217"/>
<dbReference type="Pfam" id="PF00697">
    <property type="entry name" value="PRAI"/>
    <property type="match status" value="2"/>
</dbReference>
<protein>
    <recommendedName>
        <fullName evidence="4 9">N-(5'-phosphoribosyl)anthranilate isomerase</fullName>
        <shortName evidence="9">PRAI</shortName>
        <ecNumber evidence="3 9">5.3.1.24</ecNumber>
    </recommendedName>
</protein>
<dbReference type="PANTHER" id="PTHR42894">
    <property type="entry name" value="N-(5'-PHOSPHORIBOSYL)ANTHRANILATE ISOMERASE"/>
    <property type="match status" value="1"/>
</dbReference>
<dbReference type="AlphaFoldDB" id="A0A1M6ADT2"/>
<dbReference type="Proteomes" id="UP000184225">
    <property type="component" value="Unassembled WGS sequence"/>
</dbReference>
<reference evidence="11 12" key="1">
    <citation type="submission" date="2016-11" db="EMBL/GenBank/DDBJ databases">
        <authorList>
            <person name="Jaros S."/>
            <person name="Januszkiewicz K."/>
            <person name="Wedrychowicz H."/>
        </authorList>
    </citation>
    <scope>NUCLEOTIDE SEQUENCE [LARGE SCALE GENOMIC DNA]</scope>
    <source>
        <strain evidence="11 12">DSM 21425</strain>
    </source>
</reference>
<evidence type="ECO:0000256" key="8">
    <source>
        <dbReference type="ARBA" id="ARBA00023235"/>
    </source>
</evidence>
<dbReference type="GO" id="GO:0000162">
    <property type="term" value="P:L-tryptophan biosynthetic process"/>
    <property type="evidence" value="ECO:0007669"/>
    <property type="project" value="UniProtKB-UniRule"/>
</dbReference>
<sequence>MKYEENIMELAQLQPDYMGIIFYEKSPRYVDTNIPSITSTIKKTGVFVNAEISFIQQKIEDYSLQAIQLHGNESVEYCKELKKKLKRPFDSAQGENKQDEIPNQVRDDGFERHAELDSASHYTGQHKKSVEIIKAFSIKDQFDFQELEKYLLVVDYFLFDTKGKKPGGNGYTFNWQVLENYPFQKPFFLSGGIGLDEVEKIKEFQNKNLPLYAIDLNSKFETEPGKKNIEKLKNFKKKINS</sequence>
<evidence type="ECO:0000259" key="10">
    <source>
        <dbReference type="Pfam" id="PF00697"/>
    </source>
</evidence>
<accession>A0A1M6ADT2</accession>
<dbReference type="CDD" id="cd00405">
    <property type="entry name" value="PRAI"/>
    <property type="match status" value="1"/>
</dbReference>
<dbReference type="RefSeq" id="WP_234971587.1">
    <property type="nucleotide sequence ID" value="NZ_FQYY01000001.1"/>
</dbReference>
<dbReference type="InterPro" id="IPR011060">
    <property type="entry name" value="RibuloseP-bd_barrel"/>
</dbReference>
<evidence type="ECO:0000313" key="12">
    <source>
        <dbReference type="Proteomes" id="UP000184225"/>
    </source>
</evidence>
<dbReference type="GO" id="GO:0004640">
    <property type="term" value="F:phosphoribosylanthranilate isomerase activity"/>
    <property type="evidence" value="ECO:0007669"/>
    <property type="project" value="UniProtKB-UniRule"/>
</dbReference>
<dbReference type="PANTHER" id="PTHR42894:SF1">
    <property type="entry name" value="N-(5'-PHOSPHORIBOSYL)ANTHRANILATE ISOMERASE"/>
    <property type="match status" value="1"/>
</dbReference>
<evidence type="ECO:0000256" key="1">
    <source>
        <dbReference type="ARBA" id="ARBA00001164"/>
    </source>
</evidence>
<evidence type="ECO:0000256" key="4">
    <source>
        <dbReference type="ARBA" id="ARBA00022272"/>
    </source>
</evidence>